<dbReference type="PIRSF" id="PIRSF017811">
    <property type="entry name" value="CDK_inhib_pln"/>
    <property type="match status" value="1"/>
</dbReference>
<feature type="compositionally biased region" description="Polar residues" evidence="3">
    <location>
        <begin position="79"/>
        <end position="89"/>
    </location>
</feature>
<keyword evidence="4" id="KW-0472">Membrane</keyword>
<accession>A0AAD3TEA2</accession>
<name>A0AAD3TEA2_NEPGR</name>
<keyword evidence="4" id="KW-1133">Transmembrane helix</keyword>
<comment type="caution">
    <text evidence="6">The sequence shown here is derived from an EMBL/GenBank/DDBJ whole genome shotgun (WGS) entry which is preliminary data.</text>
</comment>
<dbReference type="InterPro" id="IPR044275">
    <property type="entry name" value="KRP"/>
</dbReference>
<feature type="compositionally biased region" description="Low complexity" evidence="3">
    <location>
        <begin position="65"/>
        <end position="74"/>
    </location>
</feature>
<dbReference type="Proteomes" id="UP001279734">
    <property type="component" value="Unassembled WGS sequence"/>
</dbReference>
<evidence type="ECO:0000259" key="5">
    <source>
        <dbReference type="Pfam" id="PF02234"/>
    </source>
</evidence>
<dbReference type="GO" id="GO:0005654">
    <property type="term" value="C:nucleoplasm"/>
    <property type="evidence" value="ECO:0007669"/>
    <property type="project" value="UniProtKB-SubCell"/>
</dbReference>
<dbReference type="GO" id="GO:0051726">
    <property type="term" value="P:regulation of cell cycle"/>
    <property type="evidence" value="ECO:0007669"/>
    <property type="project" value="InterPro"/>
</dbReference>
<dbReference type="EMBL" id="BSYO01000033">
    <property type="protein sequence ID" value="GMH27925.1"/>
    <property type="molecule type" value="Genomic_DNA"/>
</dbReference>
<feature type="region of interest" description="Disordered" evidence="3">
    <location>
        <begin position="45"/>
        <end position="90"/>
    </location>
</feature>
<evidence type="ECO:0000313" key="7">
    <source>
        <dbReference type="Proteomes" id="UP001279734"/>
    </source>
</evidence>
<comment type="subcellular location">
    <subcellularLocation>
        <location evidence="1">Nucleus</location>
        <location evidence="1">Nucleoplasm</location>
    </subcellularLocation>
</comment>
<dbReference type="GO" id="GO:0004861">
    <property type="term" value="F:cyclin-dependent protein serine/threonine kinase inhibitor activity"/>
    <property type="evidence" value="ECO:0007669"/>
    <property type="project" value="InterPro"/>
</dbReference>
<evidence type="ECO:0000256" key="2">
    <source>
        <dbReference type="ARBA" id="ARBA00023306"/>
    </source>
</evidence>
<dbReference type="AlphaFoldDB" id="A0AAD3TEA2"/>
<reference evidence="6" key="1">
    <citation type="submission" date="2023-05" db="EMBL/GenBank/DDBJ databases">
        <title>Nepenthes gracilis genome sequencing.</title>
        <authorList>
            <person name="Fukushima K."/>
        </authorList>
    </citation>
    <scope>NUCLEOTIDE SEQUENCE</scope>
    <source>
        <strain evidence="6">SING2019-196</strain>
    </source>
</reference>
<feature type="domain" description="Cyclin-dependent kinase inhibitor" evidence="5">
    <location>
        <begin position="196"/>
        <end position="235"/>
    </location>
</feature>
<keyword evidence="2" id="KW-0131">Cell cycle</keyword>
<keyword evidence="7" id="KW-1185">Reference proteome</keyword>
<dbReference type="PANTHER" id="PTHR46776">
    <property type="entry name" value="CYCLIN-DEPENDENT KINASE INHIBITOR 4-RELATED"/>
    <property type="match status" value="1"/>
</dbReference>
<proteinExistence type="predicted"/>
<feature type="transmembrane region" description="Helical" evidence="4">
    <location>
        <begin position="257"/>
        <end position="279"/>
    </location>
</feature>
<dbReference type="InterPro" id="IPR003175">
    <property type="entry name" value="CDI_dom"/>
</dbReference>
<sequence>MGRYMKKGKITADVAVMEVSQPTTQGVRTRAKTLALQRNPELSYLQLRSRRLEKPEFQPTPPSPKQKQTSPQKQGGYDKQSNSQRTSSRLRVCSVNSGSVGSVSFSCSKNEEVCFSNFSSGLKRVAVGKEGETEEFVEASFGENNLVFDGTERSTRESTPCSFIRSLETTGTPCSAVRSLRSAAASQGAGNAMQRTIPTAYDLEEFFADVELQQQKLFIEKYNFDIVNDLPLPGRDLRFNKDLLLEVDDECFGNGRLVFLVLTVVFTAAFAGVSALAVLDTFWANSPKILW</sequence>
<organism evidence="6 7">
    <name type="scientific">Nepenthes gracilis</name>
    <name type="common">Slender pitcher plant</name>
    <dbReference type="NCBI Taxonomy" id="150966"/>
    <lineage>
        <taxon>Eukaryota</taxon>
        <taxon>Viridiplantae</taxon>
        <taxon>Streptophyta</taxon>
        <taxon>Embryophyta</taxon>
        <taxon>Tracheophyta</taxon>
        <taxon>Spermatophyta</taxon>
        <taxon>Magnoliopsida</taxon>
        <taxon>eudicotyledons</taxon>
        <taxon>Gunneridae</taxon>
        <taxon>Pentapetalae</taxon>
        <taxon>Caryophyllales</taxon>
        <taxon>Nepenthaceae</taxon>
        <taxon>Nepenthes</taxon>
    </lineage>
</organism>
<evidence type="ECO:0000256" key="4">
    <source>
        <dbReference type="SAM" id="Phobius"/>
    </source>
</evidence>
<dbReference type="Pfam" id="PF02234">
    <property type="entry name" value="CDI"/>
    <property type="match status" value="1"/>
</dbReference>
<protein>
    <recommendedName>
        <fullName evidence="5">Cyclin-dependent kinase inhibitor domain-containing protein</fullName>
    </recommendedName>
</protein>
<keyword evidence="4" id="KW-0812">Transmembrane</keyword>
<evidence type="ECO:0000313" key="6">
    <source>
        <dbReference type="EMBL" id="GMH27925.1"/>
    </source>
</evidence>
<gene>
    <name evidence="6" type="ORF">Nepgr_029768</name>
</gene>
<evidence type="ECO:0000256" key="3">
    <source>
        <dbReference type="SAM" id="MobiDB-lite"/>
    </source>
</evidence>
<evidence type="ECO:0000256" key="1">
    <source>
        <dbReference type="ARBA" id="ARBA00004642"/>
    </source>
</evidence>